<sequence>MSGFVIAFVTAEKEKNISTYAVARISRLYSILIPALILTFTFDYIGFSYNPEFYLEGAWPFETEHSFLNYVLSFLWFRIFGILGLTYSINQPFWSLTFEWFYYIIFACAFFIRSNLKYVAIAIFCLIAGPTIVALLPIWIAGFVLFKLMPSNNPVKNKQLKAVASMVSLILMILLGPIVRDIAFTSDFIARTELFGDYFDALLFCIHIYYSPSLLMYFSKPLIKYKSIINWLASLTFSLYLFHRPIIQTIAALNLGDKNNLIFLITLFLIPLLIVVILGRWSEKQKITIKLFLNRQLAKYGSKHVKQETH</sequence>
<feature type="transmembrane region" description="Helical" evidence="1">
    <location>
        <begin position="261"/>
        <end position="281"/>
    </location>
</feature>
<dbReference type="Proteomes" id="UP001528411">
    <property type="component" value="Unassembled WGS sequence"/>
</dbReference>
<reference evidence="3 4" key="1">
    <citation type="submission" date="2023-01" db="EMBL/GenBank/DDBJ databases">
        <title>Psychrosphaera sp. nov., isolated from marine algae.</title>
        <authorList>
            <person name="Bayburt H."/>
            <person name="Choi B.J."/>
            <person name="Kim J.M."/>
            <person name="Choi D.G."/>
            <person name="Jeon C.O."/>
        </authorList>
    </citation>
    <scope>NUCLEOTIDE SEQUENCE [LARGE SCALE GENOMIC DNA]</scope>
    <source>
        <strain evidence="3 4">G1-22</strain>
    </source>
</reference>
<evidence type="ECO:0000256" key="1">
    <source>
        <dbReference type="SAM" id="Phobius"/>
    </source>
</evidence>
<proteinExistence type="predicted"/>
<dbReference type="EMBL" id="JAQOMS010000002">
    <property type="protein sequence ID" value="MDC2890028.1"/>
    <property type="molecule type" value="Genomic_DNA"/>
</dbReference>
<feature type="transmembrane region" description="Helical" evidence="1">
    <location>
        <begin position="198"/>
        <end position="219"/>
    </location>
</feature>
<keyword evidence="1" id="KW-0472">Membrane</keyword>
<evidence type="ECO:0000313" key="3">
    <source>
        <dbReference type="EMBL" id="MDC2890028.1"/>
    </source>
</evidence>
<feature type="transmembrane region" description="Helical" evidence="1">
    <location>
        <begin position="93"/>
        <end position="112"/>
    </location>
</feature>
<comment type="caution">
    <text evidence="3">The sequence shown here is derived from an EMBL/GenBank/DDBJ whole genome shotgun (WGS) entry which is preliminary data.</text>
</comment>
<feature type="transmembrane region" description="Helical" evidence="1">
    <location>
        <begin position="28"/>
        <end position="47"/>
    </location>
</feature>
<evidence type="ECO:0000259" key="2">
    <source>
        <dbReference type="Pfam" id="PF01757"/>
    </source>
</evidence>
<feature type="transmembrane region" description="Helical" evidence="1">
    <location>
        <begin position="118"/>
        <end position="148"/>
    </location>
</feature>
<dbReference type="InterPro" id="IPR002656">
    <property type="entry name" value="Acyl_transf_3_dom"/>
</dbReference>
<feature type="transmembrane region" description="Helical" evidence="1">
    <location>
        <begin position="67"/>
        <end position="86"/>
    </location>
</feature>
<evidence type="ECO:0000313" key="4">
    <source>
        <dbReference type="Proteomes" id="UP001528411"/>
    </source>
</evidence>
<keyword evidence="4" id="KW-1185">Reference proteome</keyword>
<feature type="transmembrane region" description="Helical" evidence="1">
    <location>
        <begin position="231"/>
        <end position="255"/>
    </location>
</feature>
<protein>
    <recommendedName>
        <fullName evidence="2">Acyltransferase 3 domain-containing protein</fullName>
    </recommendedName>
</protein>
<accession>A0ABT5FEQ4</accession>
<keyword evidence="1" id="KW-1133">Transmembrane helix</keyword>
<feature type="transmembrane region" description="Helical" evidence="1">
    <location>
        <begin position="160"/>
        <end position="178"/>
    </location>
</feature>
<name>A0ABT5FEQ4_9GAMM</name>
<organism evidence="3 4">
    <name type="scientific">Psychrosphaera algicola</name>
    <dbReference type="NCBI Taxonomy" id="3023714"/>
    <lineage>
        <taxon>Bacteria</taxon>
        <taxon>Pseudomonadati</taxon>
        <taxon>Pseudomonadota</taxon>
        <taxon>Gammaproteobacteria</taxon>
        <taxon>Alteromonadales</taxon>
        <taxon>Pseudoalteromonadaceae</taxon>
        <taxon>Psychrosphaera</taxon>
    </lineage>
</organism>
<feature type="domain" description="Acyltransferase 3" evidence="2">
    <location>
        <begin position="1"/>
        <end position="278"/>
    </location>
</feature>
<dbReference type="RefSeq" id="WP_272181331.1">
    <property type="nucleotide sequence ID" value="NZ_JAQOMS010000002.1"/>
</dbReference>
<gene>
    <name evidence="3" type="ORF">PN838_16215</name>
</gene>
<dbReference type="Pfam" id="PF01757">
    <property type="entry name" value="Acyl_transf_3"/>
    <property type="match status" value="1"/>
</dbReference>
<keyword evidence="1" id="KW-0812">Transmembrane</keyword>